<dbReference type="Gene3D" id="1.10.287.110">
    <property type="entry name" value="DnaJ domain"/>
    <property type="match status" value="1"/>
</dbReference>
<dbReference type="InterPro" id="IPR001623">
    <property type="entry name" value="DnaJ_domain"/>
</dbReference>
<dbReference type="Proteomes" id="UP000442469">
    <property type="component" value="Unassembled WGS sequence"/>
</dbReference>
<evidence type="ECO:0000259" key="4">
    <source>
        <dbReference type="PROSITE" id="PS50076"/>
    </source>
</evidence>
<accession>A0A6N8F3S2</accession>
<dbReference type="RefSeq" id="WP_036625906.1">
    <property type="nucleotide sequence ID" value="NZ_BGML01000021.1"/>
</dbReference>
<evidence type="ECO:0000256" key="1">
    <source>
        <dbReference type="ARBA" id="ARBA00022705"/>
    </source>
</evidence>
<proteinExistence type="predicted"/>
<feature type="region of interest" description="Disordered" evidence="3">
    <location>
        <begin position="51"/>
        <end position="76"/>
    </location>
</feature>
<dbReference type="AlphaFoldDB" id="A0A6N8F3S2"/>
<dbReference type="GO" id="GO:0006260">
    <property type="term" value="P:DNA replication"/>
    <property type="evidence" value="ECO:0007669"/>
    <property type="project" value="UniProtKB-KW"/>
</dbReference>
<evidence type="ECO:0000313" key="5">
    <source>
        <dbReference type="EMBL" id="MUG26589.1"/>
    </source>
</evidence>
<evidence type="ECO:0000256" key="3">
    <source>
        <dbReference type="SAM" id="MobiDB-lite"/>
    </source>
</evidence>
<dbReference type="GeneID" id="300402012"/>
<dbReference type="OrthoDB" id="9816462at2"/>
<dbReference type="EMBL" id="WNZZ01000048">
    <property type="protein sequence ID" value="MUG26589.1"/>
    <property type="molecule type" value="Genomic_DNA"/>
</dbReference>
<protein>
    <submittedName>
        <fullName evidence="5">DnaJ domain-containing protein</fullName>
    </submittedName>
</protein>
<keyword evidence="2" id="KW-0346">Stress response</keyword>
<evidence type="ECO:0000313" key="6">
    <source>
        <dbReference type="Proteomes" id="UP000442469"/>
    </source>
</evidence>
<evidence type="ECO:0000256" key="2">
    <source>
        <dbReference type="ARBA" id="ARBA00023016"/>
    </source>
</evidence>
<dbReference type="InterPro" id="IPR036869">
    <property type="entry name" value="J_dom_sf"/>
</dbReference>
<organism evidence="5 6">
    <name type="scientific">Paenibacillus macerans</name>
    <name type="common">Bacillus macerans</name>
    <dbReference type="NCBI Taxonomy" id="44252"/>
    <lineage>
        <taxon>Bacteria</taxon>
        <taxon>Bacillati</taxon>
        <taxon>Bacillota</taxon>
        <taxon>Bacilli</taxon>
        <taxon>Bacillales</taxon>
        <taxon>Paenibacillaceae</taxon>
        <taxon>Paenibacillus</taxon>
    </lineage>
</organism>
<reference evidence="5 6" key="1">
    <citation type="submission" date="2019-11" db="EMBL/GenBank/DDBJ databases">
        <title>Draft genome sequences of five Paenibacillus species of dairy origin.</title>
        <authorList>
            <person name="Olajide A.M."/>
            <person name="Chen S."/>
            <person name="Lapointe G."/>
        </authorList>
    </citation>
    <scope>NUCLEOTIDE SEQUENCE [LARGE SCALE GENOMIC DNA]</scope>
    <source>
        <strain evidence="5 6">3CT49</strain>
    </source>
</reference>
<feature type="compositionally biased region" description="Acidic residues" evidence="3">
    <location>
        <begin position="55"/>
        <end position="76"/>
    </location>
</feature>
<gene>
    <name evidence="5" type="ORF">GNQ08_30130</name>
</gene>
<dbReference type="PROSITE" id="PS50076">
    <property type="entry name" value="DNAJ_2"/>
    <property type="match status" value="1"/>
</dbReference>
<dbReference type="Pfam" id="PF00226">
    <property type="entry name" value="DnaJ"/>
    <property type="match status" value="1"/>
</dbReference>
<feature type="domain" description="J" evidence="4">
    <location>
        <begin position="2"/>
        <end position="93"/>
    </location>
</feature>
<comment type="caution">
    <text evidence="5">The sequence shown here is derived from an EMBL/GenBank/DDBJ whole genome shotgun (WGS) entry which is preliminary data.</text>
</comment>
<dbReference type="SUPFAM" id="SSF46565">
    <property type="entry name" value="Chaperone J-domain"/>
    <property type="match status" value="1"/>
</dbReference>
<name>A0A6N8F3S2_PAEMA</name>
<sequence>MNIWKILEIDPTQDQPQIRKAYARMLKKYHPEGYQRLREAFDEAMKLAKQKGIFPDDEDTAEREAEAAEEEDEVWEEERTLQPLEFQVFERFGRAGAAATREIVPGACR</sequence>
<dbReference type="CDD" id="cd06257">
    <property type="entry name" value="DnaJ"/>
    <property type="match status" value="1"/>
</dbReference>
<keyword evidence="1" id="KW-0235">DNA replication</keyword>